<dbReference type="GO" id="GO:0030992">
    <property type="term" value="C:intraciliary transport particle B"/>
    <property type="evidence" value="ECO:0007669"/>
    <property type="project" value="InterPro"/>
</dbReference>
<evidence type="ECO:0000256" key="2">
    <source>
        <dbReference type="ARBA" id="ARBA00022490"/>
    </source>
</evidence>
<accession>A0A2U9BUR1</accession>
<dbReference type="InterPro" id="IPR041146">
    <property type="entry name" value="IFT81_CH"/>
</dbReference>
<evidence type="ECO:0000256" key="10">
    <source>
        <dbReference type="ARBA" id="ARBA00023212"/>
    </source>
</evidence>
<dbReference type="Proteomes" id="UP000246464">
    <property type="component" value="Chromosome 10"/>
</dbReference>
<evidence type="ECO:0000256" key="15">
    <source>
        <dbReference type="ARBA" id="ARBA00079903"/>
    </source>
</evidence>
<dbReference type="Gene3D" id="1.10.418.70">
    <property type="entry name" value="Intraflagellar transport protein 81, N-terminal domain"/>
    <property type="match status" value="1"/>
</dbReference>
<keyword evidence="7" id="KW-0007">Acetylation</keyword>
<evidence type="ECO:0000256" key="13">
    <source>
        <dbReference type="ARBA" id="ARBA00055755"/>
    </source>
</evidence>
<dbReference type="InterPro" id="IPR029600">
    <property type="entry name" value="IFT81"/>
</dbReference>
<evidence type="ECO:0000256" key="5">
    <source>
        <dbReference type="ARBA" id="ARBA00022794"/>
    </source>
</evidence>
<feature type="coiled-coil region" evidence="16">
    <location>
        <begin position="504"/>
        <end position="563"/>
    </location>
</feature>
<comment type="subcellular location">
    <subcellularLocation>
        <location evidence="1">Cytoplasm</location>
        <location evidence="1">Cytoskeleton</location>
        <location evidence="1">Cilium basal body</location>
    </subcellularLocation>
</comment>
<evidence type="ECO:0000256" key="9">
    <source>
        <dbReference type="ARBA" id="ARBA00023069"/>
    </source>
</evidence>
<evidence type="ECO:0000313" key="18">
    <source>
        <dbReference type="EMBL" id="AWP07944.1"/>
    </source>
</evidence>
<dbReference type="OMA" id="WILTHME"/>
<evidence type="ECO:0000256" key="14">
    <source>
        <dbReference type="ARBA" id="ARBA00073058"/>
    </source>
</evidence>
<evidence type="ECO:0000256" key="11">
    <source>
        <dbReference type="ARBA" id="ARBA00023273"/>
    </source>
</evidence>
<dbReference type="AlphaFoldDB" id="A0A2U9BUR1"/>
<evidence type="ECO:0000256" key="6">
    <source>
        <dbReference type="ARBA" id="ARBA00022871"/>
    </source>
</evidence>
<dbReference type="GO" id="GO:0007283">
    <property type="term" value="P:spermatogenesis"/>
    <property type="evidence" value="ECO:0007669"/>
    <property type="project" value="UniProtKB-KW"/>
</dbReference>
<keyword evidence="5" id="KW-0970">Cilium biogenesis/degradation</keyword>
<dbReference type="GO" id="GO:0030154">
    <property type="term" value="P:cell differentiation"/>
    <property type="evidence" value="ECO:0007669"/>
    <property type="project" value="UniProtKB-KW"/>
</dbReference>
<evidence type="ECO:0000256" key="3">
    <source>
        <dbReference type="ARBA" id="ARBA00022553"/>
    </source>
</evidence>
<keyword evidence="4" id="KW-0221">Differentiation</keyword>
<keyword evidence="11" id="KW-0966">Cell projection</keyword>
<name>A0A2U9BUR1_SCOMX</name>
<evidence type="ECO:0000256" key="7">
    <source>
        <dbReference type="ARBA" id="ARBA00022990"/>
    </source>
</evidence>
<keyword evidence="2" id="KW-0963">Cytoplasm</keyword>
<proteinExistence type="inferred from homology"/>
<dbReference type="GO" id="GO:0042073">
    <property type="term" value="P:intraciliary transport"/>
    <property type="evidence" value="ECO:0007669"/>
    <property type="project" value="InterPro"/>
</dbReference>
<evidence type="ECO:0000256" key="16">
    <source>
        <dbReference type="SAM" id="Coils"/>
    </source>
</evidence>
<protein>
    <recommendedName>
        <fullName evidence="14">Intraflagellar transport protein 81 homolog</fullName>
    </recommendedName>
    <alternativeName>
        <fullName evidence="15">Carnitine deficiency-associated protein expressed in ventricle 1</fullName>
    </alternativeName>
</protein>
<keyword evidence="10" id="KW-0206">Cytoskeleton</keyword>
<evidence type="ECO:0000256" key="12">
    <source>
        <dbReference type="ARBA" id="ARBA00043983"/>
    </source>
</evidence>
<evidence type="ECO:0000259" key="17">
    <source>
        <dbReference type="Pfam" id="PF18383"/>
    </source>
</evidence>
<dbReference type="GO" id="GO:0015631">
    <property type="term" value="F:tubulin binding"/>
    <property type="evidence" value="ECO:0007669"/>
    <property type="project" value="InterPro"/>
</dbReference>
<sequence length="676" mass="79310">MSEQLKFIVEQLNKDPFKKNLNLITFDCLEPMQLLQILNDVLAEIDPKQTIDIREELPEQTVKRMSALLGMLKYRPPGHLSDVSTFRQGLVTGSKPVVHPILHWLLQRLPELKKRAYLARFLVKLEVPAEFLQDDVINETYRQYEELVVEFKTCHKECEQLRTSGFSTAEIRKDIGAMEEEKDQLIKRVERLKKRVESVPNHQKMLDLARQLRVENERKESLAHQKQEQRNQLFQAEQRLQRSQQQLKDLQQAAADANPDSLMKRLEEEIKFNSYMVSEKLPKELEGMRRTVQYLQKVASEPAMGQADLQELKDKIREADLQINQLIEKRMMRNDPMDDKLTLYRQQASIIIRRKESKAEELQEAREELATAERELRQRSSQTQSSDGEEVIRGDELKRLVVKLRSKGTMYKKKRQELAELKAEYGVLQRTEEILKQRHETVQQKLQTLEAEKGISGYSDTQEELERVSAIKSELDEKKGRTLDDMSEMVKKLNSMIVEKKSALAPVIKELRSLRQQSQELNQEYEEKKMQFESCAAGLESNRSKLEQDVKALREETAQQENQYHHINSMSKITEVQIQRAADEMKAYVSSDPQERKKTIREVYKKNISEQELLGKRLREKQKMVRESHSTNMEQMKMWRDLEQLMECKRQCFIRAQSQASIGQVIQEGGEDRLVL</sequence>
<gene>
    <name evidence="18" type="ORF">SMAX5B_001241</name>
</gene>
<keyword evidence="3" id="KW-0597">Phosphoprotein</keyword>
<keyword evidence="9" id="KW-0969">Cilium</keyword>
<dbReference type="PANTHER" id="PTHR15614">
    <property type="entry name" value="INTRAFLAGELLAR TRANSPORT PROTEIN 81 HOMOLOG"/>
    <property type="match status" value="1"/>
</dbReference>
<dbReference type="InterPro" id="IPR043016">
    <property type="entry name" value="IFT81_N_sf"/>
</dbReference>
<evidence type="ECO:0000256" key="8">
    <source>
        <dbReference type="ARBA" id="ARBA00023054"/>
    </source>
</evidence>
<feature type="coiled-coil region" evidence="16">
    <location>
        <begin position="168"/>
        <end position="253"/>
    </location>
</feature>
<dbReference type="GO" id="GO:0060271">
    <property type="term" value="P:cilium assembly"/>
    <property type="evidence" value="ECO:0007669"/>
    <property type="project" value="InterPro"/>
</dbReference>
<evidence type="ECO:0000313" key="19">
    <source>
        <dbReference type="Proteomes" id="UP000246464"/>
    </source>
</evidence>
<dbReference type="EMBL" id="CP026252">
    <property type="protein sequence ID" value="AWP07944.1"/>
    <property type="molecule type" value="Genomic_DNA"/>
</dbReference>
<keyword evidence="8 16" id="KW-0175">Coiled coil</keyword>
<dbReference type="Pfam" id="PF18383">
    <property type="entry name" value="IFT81_CH"/>
    <property type="match status" value="1"/>
</dbReference>
<dbReference type="GO" id="GO:0036064">
    <property type="term" value="C:ciliary basal body"/>
    <property type="evidence" value="ECO:0007669"/>
    <property type="project" value="TreeGrafter"/>
</dbReference>
<keyword evidence="19" id="KW-1185">Reference proteome</keyword>
<keyword evidence="6" id="KW-0744">Spermatogenesis</keyword>
<dbReference type="PANTHER" id="PTHR15614:SF2">
    <property type="entry name" value="INTRAFLAGELLAR TRANSPORT PROTEIN 81 HOMOLOG"/>
    <property type="match status" value="1"/>
</dbReference>
<evidence type="ECO:0000256" key="4">
    <source>
        <dbReference type="ARBA" id="ARBA00022782"/>
    </source>
</evidence>
<feature type="coiled-coil region" evidence="16">
    <location>
        <begin position="309"/>
        <end position="478"/>
    </location>
</feature>
<feature type="domain" description="IFT81 calponin homology" evidence="17">
    <location>
        <begin position="3"/>
        <end position="126"/>
    </location>
</feature>
<organism evidence="18 19">
    <name type="scientific">Scophthalmus maximus</name>
    <name type="common">Turbot</name>
    <name type="synonym">Psetta maxima</name>
    <dbReference type="NCBI Taxonomy" id="52904"/>
    <lineage>
        <taxon>Eukaryota</taxon>
        <taxon>Metazoa</taxon>
        <taxon>Chordata</taxon>
        <taxon>Craniata</taxon>
        <taxon>Vertebrata</taxon>
        <taxon>Euteleostomi</taxon>
        <taxon>Actinopterygii</taxon>
        <taxon>Neopterygii</taxon>
        <taxon>Teleostei</taxon>
        <taxon>Neoteleostei</taxon>
        <taxon>Acanthomorphata</taxon>
        <taxon>Carangaria</taxon>
        <taxon>Pleuronectiformes</taxon>
        <taxon>Pleuronectoidei</taxon>
        <taxon>Scophthalmidae</taxon>
        <taxon>Scophthalmus</taxon>
    </lineage>
</organism>
<comment type="function">
    <text evidence="13">Component of the intraflagellar transport (IFT) complex B: together with IFT74, forms a tubulin-binding module that specifically mediates transport of tubulin within the cilium. Binds tubulin via its CH (calponin-homology)-like region. Required for ciliogenesis. Required for proper regulation of SHH signaling. Plays an important role during spermatogenesis by modulating the assembly and elongation of the sperm flagella.</text>
</comment>
<dbReference type="FunFam" id="1.10.418.70:FF:000001">
    <property type="entry name" value="Intraflagellar transport protein 81 homolog"/>
    <property type="match status" value="1"/>
</dbReference>
<reference evidence="18 19" key="1">
    <citation type="submission" date="2017-12" db="EMBL/GenBank/DDBJ databases">
        <title>Integrating genomic resources of turbot (Scophthalmus maximus) in depth evaluation of genetic and physical mapping variation across individuals.</title>
        <authorList>
            <person name="Martinez P."/>
        </authorList>
    </citation>
    <scope>NUCLEOTIDE SEQUENCE [LARGE SCALE GENOMIC DNA]</scope>
</reference>
<evidence type="ECO:0000256" key="1">
    <source>
        <dbReference type="ARBA" id="ARBA00004120"/>
    </source>
</evidence>
<dbReference type="STRING" id="52904.ENSSMAP00000004516"/>
<keyword evidence="18" id="KW-0282">Flagellum</keyword>
<comment type="similarity">
    <text evidence="12">Belongs to the IFT81 family.</text>
</comment>